<feature type="transmembrane region" description="Helical" evidence="1">
    <location>
        <begin position="112"/>
        <end position="138"/>
    </location>
</feature>
<name>A0A8H6A0Q9_PETAA</name>
<sequence length="244" mass="26558">MNSFDIIAGIILAPRSANNLAAVELKASTVISLNDCGEGESAQEGEMHENWHGHGWDGAVAATAACAVQAREGLEFTIADDTLDLDVCAVSIAIHNASEYDAHVASRILDNIVIYSAYVGLQLGLIAYTVLSMIYHLWATEGIHSRVLLGVVAEQGATCRLDGAVYMVKSRLSTMRNQWTNTCVTPDYVGLDLNCSPLHTTRTLIYESLLSNTFWHERALKLVVAKATHSLTAPSHLRQQCSRF</sequence>
<keyword evidence="1" id="KW-0472">Membrane</keyword>
<organism evidence="2 3">
    <name type="scientific">Petromyces alliaceus</name>
    <name type="common">Aspergillus alliaceus</name>
    <dbReference type="NCBI Taxonomy" id="209559"/>
    <lineage>
        <taxon>Eukaryota</taxon>
        <taxon>Fungi</taxon>
        <taxon>Dikarya</taxon>
        <taxon>Ascomycota</taxon>
        <taxon>Pezizomycotina</taxon>
        <taxon>Eurotiomycetes</taxon>
        <taxon>Eurotiomycetidae</taxon>
        <taxon>Eurotiales</taxon>
        <taxon>Aspergillaceae</taxon>
        <taxon>Aspergillus</taxon>
        <taxon>Aspergillus subgen. Circumdati</taxon>
    </lineage>
</organism>
<gene>
    <name evidence="2" type="ORF">ETB97_005296</name>
</gene>
<protein>
    <submittedName>
        <fullName evidence="2">Uncharacterized protein</fullName>
    </submittedName>
</protein>
<dbReference type="Proteomes" id="UP000541154">
    <property type="component" value="Unassembled WGS sequence"/>
</dbReference>
<accession>A0A8H6A0Q9</accession>
<comment type="caution">
    <text evidence="2">The sequence shown here is derived from an EMBL/GenBank/DDBJ whole genome shotgun (WGS) entry which is preliminary data.</text>
</comment>
<keyword evidence="3" id="KW-1185">Reference proteome</keyword>
<evidence type="ECO:0000313" key="2">
    <source>
        <dbReference type="EMBL" id="KAF5857765.1"/>
    </source>
</evidence>
<evidence type="ECO:0000313" key="3">
    <source>
        <dbReference type="Proteomes" id="UP000541154"/>
    </source>
</evidence>
<dbReference type="AlphaFoldDB" id="A0A8H6A0Q9"/>
<dbReference type="EMBL" id="SPNV01000239">
    <property type="protein sequence ID" value="KAF5857765.1"/>
    <property type="molecule type" value="Genomic_DNA"/>
</dbReference>
<keyword evidence="1" id="KW-1133">Transmembrane helix</keyword>
<keyword evidence="1" id="KW-0812">Transmembrane</keyword>
<evidence type="ECO:0000256" key="1">
    <source>
        <dbReference type="SAM" id="Phobius"/>
    </source>
</evidence>
<proteinExistence type="predicted"/>
<reference evidence="2 3" key="1">
    <citation type="submission" date="2019-04" db="EMBL/GenBank/DDBJ databases">
        <title>Aspergillus burnettii sp. nov., novel species from soil in southeast Queensland.</title>
        <authorList>
            <person name="Gilchrist C.L.M."/>
            <person name="Pitt J.I."/>
            <person name="Lange L."/>
            <person name="Lacey H.J."/>
            <person name="Vuong D."/>
            <person name="Midgley D.J."/>
            <person name="Greenfield P."/>
            <person name="Bradbury M."/>
            <person name="Lacey E."/>
            <person name="Busk P.K."/>
            <person name="Pilgaard B."/>
            <person name="Chooi Y.H."/>
            <person name="Piggott A.M."/>
        </authorList>
    </citation>
    <scope>NUCLEOTIDE SEQUENCE [LARGE SCALE GENOMIC DNA]</scope>
    <source>
        <strain evidence="2 3">FRR 5400</strain>
    </source>
</reference>